<dbReference type="InterPro" id="IPR007110">
    <property type="entry name" value="Ig-like_dom"/>
</dbReference>
<evidence type="ECO:0000256" key="2">
    <source>
        <dbReference type="ARBA" id="ARBA00023180"/>
    </source>
</evidence>
<keyword evidence="5" id="KW-0732">Signal</keyword>
<dbReference type="SMART" id="SM00407">
    <property type="entry name" value="IGc1"/>
    <property type="match status" value="2"/>
</dbReference>
<evidence type="ECO:0000256" key="5">
    <source>
        <dbReference type="SAM" id="SignalP"/>
    </source>
</evidence>
<dbReference type="PANTHER" id="PTHR19971">
    <property type="entry name" value="SIGNAL-REGULATORY PROTEIN BETA"/>
    <property type="match status" value="1"/>
</dbReference>
<accession>A0AAW0P539</accession>
<evidence type="ECO:0000256" key="1">
    <source>
        <dbReference type="ARBA" id="ARBA00023157"/>
    </source>
</evidence>
<evidence type="ECO:0000313" key="7">
    <source>
        <dbReference type="EMBL" id="KAK7915416.1"/>
    </source>
</evidence>
<proteinExistence type="predicted"/>
<dbReference type="SUPFAM" id="SSF48726">
    <property type="entry name" value="Immunoglobulin"/>
    <property type="match status" value="4"/>
</dbReference>
<dbReference type="PROSITE" id="PS50835">
    <property type="entry name" value="IG_LIKE"/>
    <property type="match status" value="4"/>
</dbReference>
<dbReference type="Proteomes" id="UP001460270">
    <property type="component" value="Unassembled WGS sequence"/>
</dbReference>
<organism evidence="7 8">
    <name type="scientific">Mugilogobius chulae</name>
    <name type="common">yellowstripe goby</name>
    <dbReference type="NCBI Taxonomy" id="88201"/>
    <lineage>
        <taxon>Eukaryota</taxon>
        <taxon>Metazoa</taxon>
        <taxon>Chordata</taxon>
        <taxon>Craniata</taxon>
        <taxon>Vertebrata</taxon>
        <taxon>Euteleostomi</taxon>
        <taxon>Actinopterygii</taxon>
        <taxon>Neopterygii</taxon>
        <taxon>Teleostei</taxon>
        <taxon>Neoteleostei</taxon>
        <taxon>Acanthomorphata</taxon>
        <taxon>Gobiaria</taxon>
        <taxon>Gobiiformes</taxon>
        <taxon>Gobioidei</taxon>
        <taxon>Gobiidae</taxon>
        <taxon>Gobionellinae</taxon>
        <taxon>Mugilogobius</taxon>
    </lineage>
</organism>
<keyword evidence="3" id="KW-0393">Immunoglobulin domain</keyword>
<keyword evidence="1" id="KW-1015">Disulfide bond</keyword>
<evidence type="ECO:0000256" key="3">
    <source>
        <dbReference type="ARBA" id="ARBA00023319"/>
    </source>
</evidence>
<feature type="signal peptide" evidence="5">
    <location>
        <begin position="1"/>
        <end position="22"/>
    </location>
</feature>
<dbReference type="EMBL" id="JBBPFD010000008">
    <property type="protein sequence ID" value="KAK7915416.1"/>
    <property type="molecule type" value="Genomic_DNA"/>
</dbReference>
<gene>
    <name evidence="7" type="ORF">WMY93_011177</name>
</gene>
<feature type="chain" id="PRO_5043844418" description="Ig-like domain-containing protein" evidence="5">
    <location>
        <begin position="23"/>
        <end position="570"/>
    </location>
</feature>
<evidence type="ECO:0000313" key="8">
    <source>
        <dbReference type="Proteomes" id="UP001460270"/>
    </source>
</evidence>
<name>A0AAW0P539_9GOBI</name>
<keyword evidence="4" id="KW-0472">Membrane</keyword>
<dbReference type="InterPro" id="IPR003599">
    <property type="entry name" value="Ig_sub"/>
</dbReference>
<sequence>MELQWRIKIFLTVAVVYCEVDASFHRAVVGSDVTLHCTYTHLPMLWDWSTLNVEWTRVNTQGQKQPVYTFEDGRCNVTRDGADVNKTGLLHNDASLKLPNISVRDEGLYTCRVIITPELHTGTATLKVFARPSVWLPEKAAILRGEEKLISRPLYRVCTEMEVLNADGTYSIRSGITVHSSVLKDGQIRLICQVEHQTFDGPLNYNVTLTQAVSEQYDAVILIAGTSVASVLLVLTSAAGAVLLLRHSKRKAMFHVPPNISDISQPSVTYADVENVLKCMISGMSRDSVESEAVSLLHWENLKEQASLESNGSHHTSILSLCLSTNEDRSVYKCVVHWKSQTFTRETTVHVKVQPSFLQISSIPQIPKVQRLLVLCCRVENFYPSDICLEWYRNDGEPVHPDTHYGPFSDHSHLYSMWSKIQLTMCTEDESAVYTCRVYHSSFSPLGYKDAVYHINTHGTPPNVMFIDCDPLSPALNTDCTLHLCIKDFCPKHITVTWTMDGKPVDSTCVFNTPPSLNINGLYSMYSFVKLISSQDQWNSCYRCRVEHSAQSQPEERLFILTDATPTPPL</sequence>
<evidence type="ECO:0000259" key="6">
    <source>
        <dbReference type="PROSITE" id="PS50835"/>
    </source>
</evidence>
<feature type="domain" description="Ig-like" evidence="6">
    <location>
        <begin position="30"/>
        <end position="113"/>
    </location>
</feature>
<dbReference type="AlphaFoldDB" id="A0AAW0P539"/>
<dbReference type="SMART" id="SM00409">
    <property type="entry name" value="IG"/>
    <property type="match status" value="3"/>
</dbReference>
<protein>
    <recommendedName>
        <fullName evidence="6">Ig-like domain-containing protein</fullName>
    </recommendedName>
</protein>
<feature type="domain" description="Ig-like" evidence="6">
    <location>
        <begin position="462"/>
        <end position="560"/>
    </location>
</feature>
<feature type="transmembrane region" description="Helical" evidence="4">
    <location>
        <begin position="219"/>
        <end position="245"/>
    </location>
</feature>
<keyword evidence="4" id="KW-0812">Transmembrane</keyword>
<dbReference type="InterPro" id="IPR003006">
    <property type="entry name" value="Ig/MHC_CS"/>
</dbReference>
<reference evidence="8" key="1">
    <citation type="submission" date="2024-04" db="EMBL/GenBank/DDBJ databases">
        <title>Salinicola lusitanus LLJ914,a marine bacterium isolated from the Okinawa Trough.</title>
        <authorList>
            <person name="Li J."/>
        </authorList>
    </citation>
    <scope>NUCLEOTIDE SEQUENCE [LARGE SCALE GENOMIC DNA]</scope>
</reference>
<feature type="domain" description="Ig-like" evidence="6">
    <location>
        <begin position="355"/>
        <end position="442"/>
    </location>
</feature>
<dbReference type="InterPro" id="IPR013106">
    <property type="entry name" value="Ig_V-set"/>
</dbReference>
<keyword evidence="4" id="KW-1133">Transmembrane helix</keyword>
<dbReference type="Gene3D" id="2.60.40.10">
    <property type="entry name" value="Immunoglobulins"/>
    <property type="match status" value="4"/>
</dbReference>
<dbReference type="Pfam" id="PF07686">
    <property type="entry name" value="V-set"/>
    <property type="match status" value="1"/>
</dbReference>
<dbReference type="Pfam" id="PF07654">
    <property type="entry name" value="C1-set"/>
    <property type="match status" value="2"/>
</dbReference>
<dbReference type="InterPro" id="IPR013783">
    <property type="entry name" value="Ig-like_fold"/>
</dbReference>
<dbReference type="InterPro" id="IPR003597">
    <property type="entry name" value="Ig_C1-set"/>
</dbReference>
<comment type="caution">
    <text evidence="7">The sequence shown here is derived from an EMBL/GenBank/DDBJ whole genome shotgun (WGS) entry which is preliminary data.</text>
</comment>
<dbReference type="InterPro" id="IPR051755">
    <property type="entry name" value="Ig-like_CS_Receptor"/>
</dbReference>
<dbReference type="CDD" id="cd00098">
    <property type="entry name" value="IgC1"/>
    <property type="match status" value="1"/>
</dbReference>
<dbReference type="PROSITE" id="PS00290">
    <property type="entry name" value="IG_MHC"/>
    <property type="match status" value="2"/>
</dbReference>
<evidence type="ECO:0000256" key="4">
    <source>
        <dbReference type="SAM" id="Phobius"/>
    </source>
</evidence>
<feature type="domain" description="Ig-like" evidence="6">
    <location>
        <begin position="258"/>
        <end position="350"/>
    </location>
</feature>
<keyword evidence="8" id="KW-1185">Reference proteome</keyword>
<keyword evidence="2" id="KW-0325">Glycoprotein</keyword>
<dbReference type="InterPro" id="IPR036179">
    <property type="entry name" value="Ig-like_dom_sf"/>
</dbReference>